<sequence>MRPTPKCVIDRSRPCNACIAPDPSSCPYPYLLAGDDTEDPDDGDSSDADSTHPEE</sequence>
<organism evidence="2 3">
    <name type="scientific">Streptomyces vastus</name>
    <dbReference type="NCBI Taxonomy" id="285451"/>
    <lineage>
        <taxon>Bacteria</taxon>
        <taxon>Bacillati</taxon>
        <taxon>Actinomycetota</taxon>
        <taxon>Actinomycetes</taxon>
        <taxon>Kitasatosporales</taxon>
        <taxon>Streptomycetaceae</taxon>
        <taxon>Streptomyces</taxon>
    </lineage>
</organism>
<evidence type="ECO:0000313" key="2">
    <source>
        <dbReference type="EMBL" id="GAA2619221.1"/>
    </source>
</evidence>
<evidence type="ECO:0000256" key="1">
    <source>
        <dbReference type="SAM" id="MobiDB-lite"/>
    </source>
</evidence>
<feature type="compositionally biased region" description="Acidic residues" evidence="1">
    <location>
        <begin position="35"/>
        <end position="47"/>
    </location>
</feature>
<accession>A0ABN3Q7E5</accession>
<name>A0ABN3Q7E5_9ACTN</name>
<reference evidence="2 3" key="1">
    <citation type="journal article" date="2019" name="Int. J. Syst. Evol. Microbiol.">
        <title>The Global Catalogue of Microorganisms (GCM) 10K type strain sequencing project: providing services to taxonomists for standard genome sequencing and annotation.</title>
        <authorList>
            <consortium name="The Broad Institute Genomics Platform"/>
            <consortium name="The Broad Institute Genome Sequencing Center for Infectious Disease"/>
            <person name="Wu L."/>
            <person name="Ma J."/>
        </authorList>
    </citation>
    <scope>NUCLEOTIDE SEQUENCE [LARGE SCALE GENOMIC DNA]</scope>
    <source>
        <strain evidence="2 3">JCM 4524</strain>
    </source>
</reference>
<proteinExistence type="predicted"/>
<comment type="caution">
    <text evidence="2">The sequence shown here is derived from an EMBL/GenBank/DDBJ whole genome shotgun (WGS) entry which is preliminary data.</text>
</comment>
<protein>
    <submittedName>
        <fullName evidence="2">Uncharacterized protein</fullName>
    </submittedName>
</protein>
<keyword evidence="3" id="KW-1185">Reference proteome</keyword>
<dbReference type="Proteomes" id="UP001500151">
    <property type="component" value="Unassembled WGS sequence"/>
</dbReference>
<dbReference type="EMBL" id="BAAASJ010000002">
    <property type="protein sequence ID" value="GAA2619221.1"/>
    <property type="molecule type" value="Genomic_DNA"/>
</dbReference>
<feature type="region of interest" description="Disordered" evidence="1">
    <location>
        <begin position="28"/>
        <end position="55"/>
    </location>
</feature>
<evidence type="ECO:0000313" key="3">
    <source>
        <dbReference type="Proteomes" id="UP001500151"/>
    </source>
</evidence>
<gene>
    <name evidence="2" type="ORF">GCM10010307_01650</name>
</gene>
<dbReference type="RefSeq" id="WP_344386778.1">
    <property type="nucleotide sequence ID" value="NZ_BAAASJ010000002.1"/>
</dbReference>